<evidence type="ECO:0008006" key="3">
    <source>
        <dbReference type="Google" id="ProtNLM"/>
    </source>
</evidence>
<dbReference type="Gene3D" id="3.30.420.10">
    <property type="entry name" value="Ribonuclease H-like superfamily/Ribonuclease H"/>
    <property type="match status" value="1"/>
</dbReference>
<dbReference type="AlphaFoldDB" id="A0AAD7GRZ6"/>
<name>A0AAD7GRZ6_MYCRO</name>
<dbReference type="PANTHER" id="PTHR46564">
    <property type="entry name" value="TRANSPOSASE"/>
    <property type="match status" value="1"/>
</dbReference>
<dbReference type="InterPro" id="IPR009057">
    <property type="entry name" value="Homeodomain-like_sf"/>
</dbReference>
<dbReference type="InterPro" id="IPR036397">
    <property type="entry name" value="RNaseH_sf"/>
</dbReference>
<dbReference type="GO" id="GO:0003676">
    <property type="term" value="F:nucleic acid binding"/>
    <property type="evidence" value="ECO:0007669"/>
    <property type="project" value="InterPro"/>
</dbReference>
<protein>
    <recommendedName>
        <fullName evidence="3">Tc1-like transposase DDE domain-containing protein</fullName>
    </recommendedName>
</protein>
<reference evidence="1" key="1">
    <citation type="submission" date="2023-03" db="EMBL/GenBank/DDBJ databases">
        <title>Massive genome expansion in bonnet fungi (Mycena s.s.) driven by repeated elements and novel gene families across ecological guilds.</title>
        <authorList>
            <consortium name="Lawrence Berkeley National Laboratory"/>
            <person name="Harder C.B."/>
            <person name="Miyauchi S."/>
            <person name="Viragh M."/>
            <person name="Kuo A."/>
            <person name="Thoen E."/>
            <person name="Andreopoulos B."/>
            <person name="Lu D."/>
            <person name="Skrede I."/>
            <person name="Drula E."/>
            <person name="Henrissat B."/>
            <person name="Morin E."/>
            <person name="Kohler A."/>
            <person name="Barry K."/>
            <person name="LaButti K."/>
            <person name="Morin E."/>
            <person name="Salamov A."/>
            <person name="Lipzen A."/>
            <person name="Mereny Z."/>
            <person name="Hegedus B."/>
            <person name="Baldrian P."/>
            <person name="Stursova M."/>
            <person name="Weitz H."/>
            <person name="Taylor A."/>
            <person name="Grigoriev I.V."/>
            <person name="Nagy L.G."/>
            <person name="Martin F."/>
            <person name="Kauserud H."/>
        </authorList>
    </citation>
    <scope>NUCLEOTIDE SEQUENCE</scope>
    <source>
        <strain evidence="1">CBHHK067</strain>
    </source>
</reference>
<accession>A0AAD7GRZ6</accession>
<sequence>MGNRRISPNIKECALRLWELGWDQSAIMSTLLVSQSSLYRWANLFNEFGSVTPPPSPIIGRPRIIGLAALTVIKEIYTKHADTYYLAELKWWLLIHHNIDISISSLQETLEKAGLTHKLLHKIAVERDIERRRDYLYTIQNSFPAPAYSLVAAMSLDGYIAQRVFEDSLDSFDFFDFIMEDVVPEMAVFPDDRSVLVMDNCQIHHTDTLQEVLNAQGMFSELHGIVDYAAVSSPVLT</sequence>
<dbReference type="Proteomes" id="UP001221757">
    <property type="component" value="Unassembled WGS sequence"/>
</dbReference>
<organism evidence="1 2">
    <name type="scientific">Mycena rosella</name>
    <name type="common">Pink bonnet</name>
    <name type="synonym">Agaricus rosellus</name>
    <dbReference type="NCBI Taxonomy" id="1033263"/>
    <lineage>
        <taxon>Eukaryota</taxon>
        <taxon>Fungi</taxon>
        <taxon>Dikarya</taxon>
        <taxon>Basidiomycota</taxon>
        <taxon>Agaricomycotina</taxon>
        <taxon>Agaricomycetes</taxon>
        <taxon>Agaricomycetidae</taxon>
        <taxon>Agaricales</taxon>
        <taxon>Marasmiineae</taxon>
        <taxon>Mycenaceae</taxon>
        <taxon>Mycena</taxon>
    </lineage>
</organism>
<dbReference type="EMBL" id="JARKIE010000011">
    <property type="protein sequence ID" value="KAJ7703964.1"/>
    <property type="molecule type" value="Genomic_DNA"/>
</dbReference>
<evidence type="ECO:0000313" key="1">
    <source>
        <dbReference type="EMBL" id="KAJ7703964.1"/>
    </source>
</evidence>
<gene>
    <name evidence="1" type="ORF">B0H17DRAFT_1166811</name>
</gene>
<keyword evidence="2" id="KW-1185">Reference proteome</keyword>
<evidence type="ECO:0000313" key="2">
    <source>
        <dbReference type="Proteomes" id="UP001221757"/>
    </source>
</evidence>
<dbReference type="PANTHER" id="PTHR46564:SF1">
    <property type="entry name" value="TRANSPOSASE"/>
    <property type="match status" value="1"/>
</dbReference>
<proteinExistence type="predicted"/>
<comment type="caution">
    <text evidence="1">The sequence shown here is derived from an EMBL/GenBank/DDBJ whole genome shotgun (WGS) entry which is preliminary data.</text>
</comment>
<dbReference type="SUPFAM" id="SSF46689">
    <property type="entry name" value="Homeodomain-like"/>
    <property type="match status" value="1"/>
</dbReference>